<keyword evidence="1" id="KW-0346">Stress response</keyword>
<feature type="domain" description="SHSP" evidence="4">
    <location>
        <begin position="88"/>
        <end position="205"/>
    </location>
</feature>
<dbReference type="EMBL" id="CP064812">
    <property type="protein sequence ID" value="QPG74048.1"/>
    <property type="molecule type" value="Genomic_DNA"/>
</dbReference>
<evidence type="ECO:0000256" key="1">
    <source>
        <dbReference type="ARBA" id="ARBA00023016"/>
    </source>
</evidence>
<protein>
    <recommendedName>
        <fullName evidence="4">SHSP domain-containing protein</fullName>
    </recommendedName>
</protein>
<keyword evidence="6" id="KW-1185">Reference proteome</keyword>
<organism evidence="5 6">
    <name type="scientific">Eeniella nana</name>
    <name type="common">Yeast</name>
    <name type="synonym">Brettanomyces nanus</name>
    <dbReference type="NCBI Taxonomy" id="13502"/>
    <lineage>
        <taxon>Eukaryota</taxon>
        <taxon>Fungi</taxon>
        <taxon>Dikarya</taxon>
        <taxon>Ascomycota</taxon>
        <taxon>Saccharomycotina</taxon>
        <taxon>Pichiomycetes</taxon>
        <taxon>Pichiales</taxon>
        <taxon>Pichiaceae</taxon>
        <taxon>Brettanomyces</taxon>
    </lineage>
</organism>
<dbReference type="PANTHER" id="PTHR11527">
    <property type="entry name" value="HEAT-SHOCK PROTEIN 20 FAMILY MEMBER"/>
    <property type="match status" value="1"/>
</dbReference>
<dbReference type="InterPro" id="IPR002068">
    <property type="entry name" value="A-crystallin/Hsp20_dom"/>
</dbReference>
<dbReference type="GeneID" id="62194769"/>
<evidence type="ECO:0000259" key="4">
    <source>
        <dbReference type="PROSITE" id="PS01031"/>
    </source>
</evidence>
<name>A0A875RZ98_EENNA</name>
<dbReference type="AlphaFoldDB" id="A0A875RZ98"/>
<dbReference type="PROSITE" id="PS01031">
    <property type="entry name" value="SHSP"/>
    <property type="match status" value="1"/>
</dbReference>
<evidence type="ECO:0000256" key="2">
    <source>
        <dbReference type="PROSITE-ProRule" id="PRU00285"/>
    </source>
</evidence>
<dbReference type="InterPro" id="IPR008978">
    <property type="entry name" value="HSP20-like_chaperone"/>
</dbReference>
<dbReference type="SUPFAM" id="SSF49764">
    <property type="entry name" value="HSP20-like chaperones"/>
    <property type="match status" value="1"/>
</dbReference>
<dbReference type="KEGG" id="bnn:FOA43_001368"/>
<accession>A0A875RZ98</accession>
<dbReference type="Proteomes" id="UP000662931">
    <property type="component" value="Chromosome 1"/>
</dbReference>
<dbReference type="OrthoDB" id="5511210at2759"/>
<evidence type="ECO:0000313" key="5">
    <source>
        <dbReference type="EMBL" id="QPG74048.1"/>
    </source>
</evidence>
<dbReference type="InterPro" id="IPR031107">
    <property type="entry name" value="Small_HSP"/>
</dbReference>
<dbReference type="Pfam" id="PF00011">
    <property type="entry name" value="HSP20"/>
    <property type="match status" value="1"/>
</dbReference>
<comment type="similarity">
    <text evidence="2 3">Belongs to the small heat shock protein (HSP20) family.</text>
</comment>
<proteinExistence type="inferred from homology"/>
<dbReference type="Gene3D" id="2.60.40.790">
    <property type="match status" value="1"/>
</dbReference>
<sequence length="212" mass="23550">MSYFYNPFYPSPFYDFFDDISNAVEQVNQSLATDPNVAARKALQGKNNNKAVSKAPRQQAAQKVAKNAPENRSLISSVFGDPFFGNDLVESTITPAINIHENDKFYSLKVSTPGAVKENLTIDFNKDENQLIIKGEIPAEETDEKNGDAVVHTEIPAGKFERRLSLPLTVDGENIKATFENGILALEVPKAKNAKKLHRIEISESEEYSSKQ</sequence>
<reference evidence="5" key="1">
    <citation type="submission" date="2020-10" db="EMBL/GenBank/DDBJ databases">
        <authorList>
            <person name="Roach M.J.R."/>
        </authorList>
    </citation>
    <scope>NUCLEOTIDE SEQUENCE</scope>
    <source>
        <strain evidence="5">CBS 1945</strain>
    </source>
</reference>
<evidence type="ECO:0000313" key="6">
    <source>
        <dbReference type="Proteomes" id="UP000662931"/>
    </source>
</evidence>
<gene>
    <name evidence="5" type="ORF">FOA43_001368</name>
</gene>
<dbReference type="RefSeq" id="XP_038777613.1">
    <property type="nucleotide sequence ID" value="XM_038921685.1"/>
</dbReference>
<dbReference type="CDD" id="cd06464">
    <property type="entry name" value="ACD_sHsps-like"/>
    <property type="match status" value="1"/>
</dbReference>
<evidence type="ECO:0000256" key="3">
    <source>
        <dbReference type="RuleBase" id="RU003616"/>
    </source>
</evidence>